<dbReference type="InterPro" id="IPR033116">
    <property type="entry name" value="TRYPSIN_SER"/>
</dbReference>
<dbReference type="CDD" id="cd00190">
    <property type="entry name" value="Tryp_SPc"/>
    <property type="match status" value="1"/>
</dbReference>
<evidence type="ECO:0000256" key="2">
    <source>
        <dbReference type="ARBA" id="ARBA00022801"/>
    </source>
</evidence>
<evidence type="ECO:0000256" key="4">
    <source>
        <dbReference type="ARBA" id="ARBA00023157"/>
    </source>
</evidence>
<evidence type="ECO:0000259" key="7">
    <source>
        <dbReference type="PROSITE" id="PS50240"/>
    </source>
</evidence>
<dbReference type="FunFam" id="2.40.10.10:FF:000034">
    <property type="entry name" value="Eupolytin"/>
    <property type="match status" value="1"/>
</dbReference>
<accession>L0AV59</accession>
<reference evidence="8" key="1">
    <citation type="submission" date="2012-10" db="EMBL/GenBank/DDBJ databases">
        <title>Immune-Related transcriptome of Coptotermes formosanus Shiraki workers: the defense mechanism.</title>
        <authorList>
            <person name="Hussain A."/>
            <person name="Li Y.F."/>
            <person name="Cheng Y."/>
            <person name="Liu Y."/>
            <person name="Chen C.C."/>
            <person name="Wen S.Y."/>
        </authorList>
    </citation>
    <scope>NUCLEOTIDE SEQUENCE</scope>
</reference>
<name>L0AV59_COPFO</name>
<keyword evidence="3 5" id="KW-0720">Serine protease</keyword>
<organism evidence="8">
    <name type="scientific">Coptotermes formosanus</name>
    <name type="common">Formosan subterranean termite</name>
    <dbReference type="NCBI Taxonomy" id="36987"/>
    <lineage>
        <taxon>Eukaryota</taxon>
        <taxon>Metazoa</taxon>
        <taxon>Ecdysozoa</taxon>
        <taxon>Arthropoda</taxon>
        <taxon>Hexapoda</taxon>
        <taxon>Insecta</taxon>
        <taxon>Pterygota</taxon>
        <taxon>Neoptera</taxon>
        <taxon>Polyneoptera</taxon>
        <taxon>Dictyoptera</taxon>
        <taxon>Blattodea</taxon>
        <taxon>Blattoidea</taxon>
        <taxon>Termitoidae</taxon>
        <taxon>Rhinotermitidae</taxon>
        <taxon>Coptotermes</taxon>
    </lineage>
</organism>
<dbReference type="PROSITE" id="PS00135">
    <property type="entry name" value="TRYPSIN_SER"/>
    <property type="match status" value="1"/>
</dbReference>
<keyword evidence="2 5" id="KW-0378">Hydrolase</keyword>
<feature type="domain" description="Peptidase S1" evidence="7">
    <location>
        <begin position="91"/>
        <end position="318"/>
    </location>
</feature>
<dbReference type="PRINTS" id="PR00722">
    <property type="entry name" value="CHYMOTRYPSIN"/>
</dbReference>
<dbReference type="AlphaFoldDB" id="L0AV59"/>
<dbReference type="SMART" id="SM00020">
    <property type="entry name" value="Tryp_SPc"/>
    <property type="match status" value="1"/>
</dbReference>
<dbReference type="Gene3D" id="2.40.10.10">
    <property type="entry name" value="Trypsin-like serine proteases"/>
    <property type="match status" value="1"/>
</dbReference>
<evidence type="ECO:0000256" key="5">
    <source>
        <dbReference type="RuleBase" id="RU363034"/>
    </source>
</evidence>
<dbReference type="SUPFAM" id="SSF50494">
    <property type="entry name" value="Trypsin-like serine proteases"/>
    <property type="match status" value="1"/>
</dbReference>
<evidence type="ECO:0000256" key="3">
    <source>
        <dbReference type="ARBA" id="ARBA00022825"/>
    </source>
</evidence>
<dbReference type="InterPro" id="IPR001314">
    <property type="entry name" value="Peptidase_S1A"/>
</dbReference>
<feature type="signal peptide" evidence="6">
    <location>
        <begin position="1"/>
        <end position="24"/>
    </location>
</feature>
<dbReference type="InterPro" id="IPR018114">
    <property type="entry name" value="TRYPSIN_HIS"/>
</dbReference>
<dbReference type="InterPro" id="IPR009003">
    <property type="entry name" value="Peptidase_S1_PA"/>
</dbReference>
<feature type="chain" id="PRO_5003939272" evidence="6">
    <location>
        <begin position="25"/>
        <end position="321"/>
    </location>
</feature>
<dbReference type="PANTHER" id="PTHR24252">
    <property type="entry name" value="ACROSIN-RELATED"/>
    <property type="match status" value="1"/>
</dbReference>
<keyword evidence="6" id="KW-0732">Signal</keyword>
<proteinExistence type="evidence at transcript level"/>
<evidence type="ECO:0000256" key="6">
    <source>
        <dbReference type="SAM" id="SignalP"/>
    </source>
</evidence>
<dbReference type="GO" id="GO:0006508">
    <property type="term" value="P:proteolysis"/>
    <property type="evidence" value="ECO:0007669"/>
    <property type="project" value="UniProtKB-KW"/>
</dbReference>
<dbReference type="PANTHER" id="PTHR24252:SF7">
    <property type="entry name" value="HYALIN"/>
    <property type="match status" value="1"/>
</dbReference>
<dbReference type="InterPro" id="IPR043504">
    <property type="entry name" value="Peptidase_S1_PA_chymotrypsin"/>
</dbReference>
<dbReference type="EMBL" id="JX915890">
    <property type="protein sequence ID" value="AFZ78856.1"/>
    <property type="molecule type" value="mRNA"/>
</dbReference>
<dbReference type="MEROPS" id="S01.B05"/>
<sequence>MITRTTAMKTSLALVFLAALSVKAEINLKYLKPLDIVRPVNPKYTAQEWQEIYAAQKPSPEYYPDFKKGTEPQPEFAGKVHVHLDEQQHRITGGSTASRGQFPWQVALIVENSWFCGGSLISSRWIVTAAHCAGRSYQIALGTNRIDTVDSGAQVVTSSTSIVHSQYDEDNINNDIAAVQLPSAVSFTTYISPVKLPPSNLGSLAGERVIASGWGKPSDSASGVSTTLRYVELTVITNQVCASTYGNAITSSKICTSTTGGKSTCSGDSGGPLVLLVNGVYNLVGIVSFGAADGCELGYPAAFTRVTSYLSWIESNTGVQL</sequence>
<keyword evidence="1 5" id="KW-0645">Protease</keyword>
<protein>
    <submittedName>
        <fullName evidence="8">Trypsin-like serine protease</fullName>
    </submittedName>
</protein>
<dbReference type="PROSITE" id="PS00134">
    <property type="entry name" value="TRYPSIN_HIS"/>
    <property type="match status" value="1"/>
</dbReference>
<dbReference type="PROSITE" id="PS50240">
    <property type="entry name" value="TRYPSIN_DOM"/>
    <property type="match status" value="1"/>
</dbReference>
<keyword evidence="4" id="KW-1015">Disulfide bond</keyword>
<dbReference type="Pfam" id="PF00089">
    <property type="entry name" value="Trypsin"/>
    <property type="match status" value="1"/>
</dbReference>
<dbReference type="GO" id="GO:0004252">
    <property type="term" value="F:serine-type endopeptidase activity"/>
    <property type="evidence" value="ECO:0007669"/>
    <property type="project" value="InterPro"/>
</dbReference>
<evidence type="ECO:0000256" key="1">
    <source>
        <dbReference type="ARBA" id="ARBA00022670"/>
    </source>
</evidence>
<dbReference type="InterPro" id="IPR001254">
    <property type="entry name" value="Trypsin_dom"/>
</dbReference>
<evidence type="ECO:0000313" key="8">
    <source>
        <dbReference type="EMBL" id="AFZ78856.1"/>
    </source>
</evidence>